<dbReference type="PANTHER" id="PTHR35167:SF3">
    <property type="entry name" value="OS05G0216466 PROTEIN"/>
    <property type="match status" value="1"/>
</dbReference>
<sequence length="123" mass="13985">MAAEAPSSSCSSSSRSNVYHHHHHHHQHESSEKAFTESDLAAAEQLMQLSDDSGGNKKRNRSKAGEYETDEEGVEYQSPLSVITCAKIEEIFGKDDELEYLQKKRRRYRSLADVYLTTKPIRT</sequence>
<name>A0AAW1YNG5_RUBAR</name>
<evidence type="ECO:0000313" key="2">
    <source>
        <dbReference type="EMBL" id="KAK9904507.1"/>
    </source>
</evidence>
<dbReference type="AlphaFoldDB" id="A0AAW1YNG5"/>
<accession>A0AAW1YNG5</accession>
<comment type="caution">
    <text evidence="3">The sequence shown here is derived from an EMBL/GenBank/DDBJ whole genome shotgun (WGS) entry which is preliminary data.</text>
</comment>
<evidence type="ECO:0000313" key="4">
    <source>
        <dbReference type="Proteomes" id="UP001457282"/>
    </source>
</evidence>
<keyword evidence="4" id="KW-1185">Reference proteome</keyword>
<dbReference type="Proteomes" id="UP001457282">
    <property type="component" value="Unassembled WGS sequence"/>
</dbReference>
<dbReference type="EMBL" id="JBEDUW010000001">
    <property type="protein sequence ID" value="KAK9950005.1"/>
    <property type="molecule type" value="Genomic_DNA"/>
</dbReference>
<reference evidence="3 4" key="1">
    <citation type="journal article" date="2023" name="G3 (Bethesda)">
        <title>A chromosome-length genome assembly and annotation of blackberry (Rubus argutus, cv. 'Hillquist').</title>
        <authorList>
            <person name="Bruna T."/>
            <person name="Aryal R."/>
            <person name="Dudchenko O."/>
            <person name="Sargent D.J."/>
            <person name="Mead D."/>
            <person name="Buti M."/>
            <person name="Cavallini A."/>
            <person name="Hytonen T."/>
            <person name="Andres J."/>
            <person name="Pham M."/>
            <person name="Weisz D."/>
            <person name="Mascagni F."/>
            <person name="Usai G."/>
            <person name="Natali L."/>
            <person name="Bassil N."/>
            <person name="Fernandez G.E."/>
            <person name="Lomsadze A."/>
            <person name="Armour M."/>
            <person name="Olukolu B."/>
            <person name="Poorten T."/>
            <person name="Britton C."/>
            <person name="Davik J."/>
            <person name="Ashrafi H."/>
            <person name="Aiden E.L."/>
            <person name="Borodovsky M."/>
            <person name="Worthington M."/>
        </authorList>
    </citation>
    <scope>NUCLEOTIDE SEQUENCE [LARGE SCALE GENOMIC DNA]</scope>
    <source>
        <strain evidence="3">PI 553951</strain>
    </source>
</reference>
<evidence type="ECO:0000313" key="3">
    <source>
        <dbReference type="EMBL" id="KAK9950005.1"/>
    </source>
</evidence>
<dbReference type="EMBL" id="JBEDUW010000194">
    <property type="protein sequence ID" value="KAK9904507.1"/>
    <property type="molecule type" value="Genomic_DNA"/>
</dbReference>
<feature type="region of interest" description="Disordered" evidence="1">
    <location>
        <begin position="1"/>
        <end position="75"/>
    </location>
</feature>
<organism evidence="3 4">
    <name type="scientific">Rubus argutus</name>
    <name type="common">Southern blackberry</name>
    <dbReference type="NCBI Taxonomy" id="59490"/>
    <lineage>
        <taxon>Eukaryota</taxon>
        <taxon>Viridiplantae</taxon>
        <taxon>Streptophyta</taxon>
        <taxon>Embryophyta</taxon>
        <taxon>Tracheophyta</taxon>
        <taxon>Spermatophyta</taxon>
        <taxon>Magnoliopsida</taxon>
        <taxon>eudicotyledons</taxon>
        <taxon>Gunneridae</taxon>
        <taxon>Pentapetalae</taxon>
        <taxon>rosids</taxon>
        <taxon>fabids</taxon>
        <taxon>Rosales</taxon>
        <taxon>Rosaceae</taxon>
        <taxon>Rosoideae</taxon>
        <taxon>Rosoideae incertae sedis</taxon>
        <taxon>Rubus</taxon>
    </lineage>
</organism>
<proteinExistence type="predicted"/>
<evidence type="ECO:0000256" key="1">
    <source>
        <dbReference type="SAM" id="MobiDB-lite"/>
    </source>
</evidence>
<feature type="compositionally biased region" description="Basic residues" evidence="1">
    <location>
        <begin position="18"/>
        <end position="27"/>
    </location>
</feature>
<protein>
    <submittedName>
        <fullName evidence="3">Uncharacterized protein</fullName>
    </submittedName>
</protein>
<gene>
    <name evidence="2" type="ORF">M0R45_000652</name>
    <name evidence="3" type="ORF">M0R45_005512</name>
</gene>
<dbReference type="PANTHER" id="PTHR35167">
    <property type="entry name" value="OS05G0216466 PROTEIN"/>
    <property type="match status" value="1"/>
</dbReference>
<feature type="compositionally biased region" description="Low complexity" evidence="1">
    <location>
        <begin position="7"/>
        <end position="17"/>
    </location>
</feature>